<sequence>MGISDRFDQFKDKAQDAAHRAKEHLDEGREKKGDRSREAEGGRRGERDTGSGERPGRERGAPERGTGEHTRHRTHEHGGHGGHRREQARRDDTRERGEHD</sequence>
<evidence type="ECO:0000256" key="1">
    <source>
        <dbReference type="SAM" id="MobiDB-lite"/>
    </source>
</evidence>
<feature type="compositionally biased region" description="Basic and acidic residues" evidence="1">
    <location>
        <begin position="1"/>
        <end position="69"/>
    </location>
</feature>
<proteinExistence type="predicted"/>
<name>A0A7W3T4S5_9ACTN</name>
<dbReference type="RefSeq" id="WP_182664834.1">
    <property type="nucleotide sequence ID" value="NZ_VKHS01000386.1"/>
</dbReference>
<evidence type="ECO:0000313" key="3">
    <source>
        <dbReference type="Proteomes" id="UP000530234"/>
    </source>
</evidence>
<dbReference type="Proteomes" id="UP000530234">
    <property type="component" value="Unassembled WGS sequence"/>
</dbReference>
<dbReference type="EMBL" id="VKHS01000386">
    <property type="protein sequence ID" value="MBB0230940.1"/>
    <property type="molecule type" value="Genomic_DNA"/>
</dbReference>
<accession>A0A7W3T4S5</accession>
<comment type="caution">
    <text evidence="2">The sequence shown here is derived from an EMBL/GenBank/DDBJ whole genome shotgun (WGS) entry which is preliminary data.</text>
</comment>
<dbReference type="AlphaFoldDB" id="A0A7W3T4S5"/>
<organism evidence="2 3">
    <name type="scientific">Streptomyces calidiresistens</name>
    <dbReference type="NCBI Taxonomy" id="1485586"/>
    <lineage>
        <taxon>Bacteria</taxon>
        <taxon>Bacillati</taxon>
        <taxon>Actinomycetota</taxon>
        <taxon>Actinomycetes</taxon>
        <taxon>Kitasatosporales</taxon>
        <taxon>Streptomycetaceae</taxon>
        <taxon>Streptomyces</taxon>
    </lineage>
</organism>
<protein>
    <submittedName>
        <fullName evidence="2">Uncharacterized protein</fullName>
    </submittedName>
</protein>
<feature type="region of interest" description="Disordered" evidence="1">
    <location>
        <begin position="1"/>
        <end position="100"/>
    </location>
</feature>
<gene>
    <name evidence="2" type="ORF">FOE67_15810</name>
</gene>
<evidence type="ECO:0000313" key="2">
    <source>
        <dbReference type="EMBL" id="MBB0230940.1"/>
    </source>
</evidence>
<reference evidence="3" key="1">
    <citation type="submission" date="2019-10" db="EMBL/GenBank/DDBJ databases">
        <title>Streptomyces sp. nov., a novel actinobacterium isolated from alkaline environment.</title>
        <authorList>
            <person name="Golinska P."/>
        </authorList>
    </citation>
    <scope>NUCLEOTIDE SEQUENCE [LARGE SCALE GENOMIC DNA]</scope>
    <source>
        <strain evidence="3">DSM 42108</strain>
    </source>
</reference>
<keyword evidence="3" id="KW-1185">Reference proteome</keyword>
<feature type="compositionally biased region" description="Basic and acidic residues" evidence="1">
    <location>
        <begin position="76"/>
        <end position="100"/>
    </location>
</feature>